<sequence>MTDQQNVTINGEDTSVMLAGLYPEFPEETEVTVSVVDIDGDPIEGATVDCVSGRYSAGP</sequence>
<name>A0A151AAB5_9EURY</name>
<protein>
    <submittedName>
        <fullName evidence="1">Uncharacterized protein</fullName>
    </submittedName>
</protein>
<evidence type="ECO:0000313" key="2">
    <source>
        <dbReference type="Proteomes" id="UP000075321"/>
    </source>
</evidence>
<keyword evidence="2" id="KW-1185">Reference proteome</keyword>
<evidence type="ECO:0000313" key="1">
    <source>
        <dbReference type="EMBL" id="KYH24646.1"/>
    </source>
</evidence>
<dbReference type="EMBL" id="LTAZ01000013">
    <property type="protein sequence ID" value="KYH24646.1"/>
    <property type="molecule type" value="Genomic_DNA"/>
</dbReference>
<proteinExistence type="predicted"/>
<dbReference type="Proteomes" id="UP000075321">
    <property type="component" value="Unassembled WGS sequence"/>
</dbReference>
<dbReference type="AlphaFoldDB" id="A0A151AAB5"/>
<comment type="caution">
    <text evidence="1">The sequence shown here is derived from an EMBL/GenBank/DDBJ whole genome shotgun (WGS) entry which is preliminary data.</text>
</comment>
<dbReference type="RefSeq" id="WP_066385153.1">
    <property type="nucleotide sequence ID" value="NZ_LTAZ01000013.1"/>
</dbReference>
<dbReference type="PATRIC" id="fig|1008153.3.peg.3837"/>
<reference evidence="1 2" key="1">
    <citation type="submission" date="2016-02" db="EMBL/GenBank/DDBJ databases">
        <title>Genome sequence of Halalkalicoccus paucihalophilus DSM 24557.</title>
        <authorList>
            <person name="Poehlein A."/>
            <person name="Daniel R."/>
        </authorList>
    </citation>
    <scope>NUCLEOTIDE SEQUENCE [LARGE SCALE GENOMIC DNA]</scope>
    <source>
        <strain evidence="1 2">DSM 24557</strain>
    </source>
</reference>
<organism evidence="1 2">
    <name type="scientific">Halalkalicoccus paucihalophilus</name>
    <dbReference type="NCBI Taxonomy" id="1008153"/>
    <lineage>
        <taxon>Archaea</taxon>
        <taxon>Methanobacteriati</taxon>
        <taxon>Methanobacteriota</taxon>
        <taxon>Stenosarchaea group</taxon>
        <taxon>Halobacteria</taxon>
        <taxon>Halobacteriales</taxon>
        <taxon>Halococcaceae</taxon>
        <taxon>Halalkalicoccus</taxon>
    </lineage>
</organism>
<dbReference type="OrthoDB" id="300879at2157"/>
<accession>A0A151AAB5</accession>
<gene>
    <name evidence="1" type="ORF">HAPAU_36290</name>
</gene>